<evidence type="ECO:0000313" key="2">
    <source>
        <dbReference type="EMBL" id="OOE10801.1"/>
    </source>
</evidence>
<evidence type="ECO:0000259" key="1">
    <source>
        <dbReference type="Pfam" id="PF03167"/>
    </source>
</evidence>
<proteinExistence type="predicted"/>
<feature type="domain" description="Uracil-DNA glycosylase-like" evidence="1">
    <location>
        <begin position="21"/>
        <end position="191"/>
    </location>
</feature>
<comment type="caution">
    <text evidence="2">The sequence shown here is derived from an EMBL/GenBank/DDBJ whole genome shotgun (WGS) entry which is preliminary data.</text>
</comment>
<dbReference type="RefSeq" id="WP_077364477.1">
    <property type="nucleotide sequence ID" value="NZ_MQMF01000003.1"/>
</dbReference>
<dbReference type="OrthoDB" id="5066079at2"/>
<organism evidence="2 3">
    <name type="scientific">Fictibacillus arsenicus</name>
    <dbReference type="NCBI Taxonomy" id="255247"/>
    <lineage>
        <taxon>Bacteria</taxon>
        <taxon>Bacillati</taxon>
        <taxon>Bacillota</taxon>
        <taxon>Bacilli</taxon>
        <taxon>Bacillales</taxon>
        <taxon>Fictibacillaceae</taxon>
        <taxon>Fictibacillus</taxon>
    </lineage>
</organism>
<reference evidence="2 3" key="1">
    <citation type="submission" date="2016-11" db="EMBL/GenBank/DDBJ databases">
        <authorList>
            <person name="Jaros S."/>
            <person name="Januszkiewicz K."/>
            <person name="Wedrychowicz H."/>
        </authorList>
    </citation>
    <scope>NUCLEOTIDE SEQUENCE [LARGE SCALE GENOMIC DNA]</scope>
    <source>
        <strain evidence="2 3">Con a/3</strain>
    </source>
</reference>
<accession>A0A1V3G5R2</accession>
<dbReference type="InterPro" id="IPR005122">
    <property type="entry name" value="Uracil-DNA_glycosylase-like"/>
</dbReference>
<protein>
    <recommendedName>
        <fullName evidence="1">Uracil-DNA glycosylase-like domain-containing protein</fullName>
    </recommendedName>
</protein>
<dbReference type="Pfam" id="PF03167">
    <property type="entry name" value="UDG"/>
    <property type="match status" value="1"/>
</dbReference>
<dbReference type="EMBL" id="MQMF01000003">
    <property type="protein sequence ID" value="OOE10801.1"/>
    <property type="molecule type" value="Genomic_DNA"/>
</dbReference>
<name>A0A1V3G5R2_9BACL</name>
<dbReference type="AlphaFoldDB" id="A0A1V3G5R2"/>
<gene>
    <name evidence="2" type="ORF">UN64_15755</name>
</gene>
<sequence>MLRIVEFFEKAKASYSVPDIAHDPKMIFILESPHKEELRAGVPLAGLSGRSMAKELFLQEDILPMGKYLKQLAEDKRQSFYGIVNVCPFPLQESAYSEKEFVQRFKKELQIAEAIRKSTANHFRDENKGLFNQLLIHDFQDRLIRTMAEDSIIVPCGKFAEKYVNQLAMKDELNIIKGVPHPSYNSWSRERYRDVIQTVRDQEIKRTS</sequence>
<evidence type="ECO:0000313" key="3">
    <source>
        <dbReference type="Proteomes" id="UP000188597"/>
    </source>
</evidence>
<dbReference type="Proteomes" id="UP000188597">
    <property type="component" value="Unassembled WGS sequence"/>
</dbReference>